<comment type="caution">
    <text evidence="2">The sequence shown here is derived from an EMBL/GenBank/DDBJ whole genome shotgun (WGS) entry which is preliminary data.</text>
</comment>
<dbReference type="InterPro" id="IPR001584">
    <property type="entry name" value="Integrase_cat-core"/>
</dbReference>
<protein>
    <submittedName>
        <fullName evidence="2">Transposase family protein</fullName>
    </submittedName>
</protein>
<dbReference type="InterPro" id="IPR012337">
    <property type="entry name" value="RNaseH-like_sf"/>
</dbReference>
<dbReference type="Proteomes" id="UP001238603">
    <property type="component" value="Unassembled WGS sequence"/>
</dbReference>
<reference evidence="2 3" key="1">
    <citation type="submission" date="2023-06" db="EMBL/GenBank/DDBJ databases">
        <title>Pelomonas sp. APW6 16S ribosomal RNA gene genome sequencing and assembly.</title>
        <authorList>
            <person name="Woo H."/>
        </authorList>
    </citation>
    <scope>NUCLEOTIDE SEQUENCE [LARGE SCALE GENOMIC DNA]</scope>
    <source>
        <strain evidence="2 3">APW6</strain>
    </source>
</reference>
<evidence type="ECO:0000313" key="2">
    <source>
        <dbReference type="EMBL" id="MDL5034581.1"/>
    </source>
</evidence>
<feature type="domain" description="Integrase catalytic" evidence="1">
    <location>
        <begin position="265"/>
        <end position="459"/>
    </location>
</feature>
<name>A0ABT7LNX8_9BURK</name>
<gene>
    <name evidence="2" type="ORF">QRD43_21935</name>
</gene>
<dbReference type="EMBL" id="JASVDS010000010">
    <property type="protein sequence ID" value="MDL5034581.1"/>
    <property type="molecule type" value="Genomic_DNA"/>
</dbReference>
<dbReference type="PROSITE" id="PS50994">
    <property type="entry name" value="INTEGRASE"/>
    <property type="match status" value="1"/>
</dbReference>
<accession>A0ABT7LNX8</accession>
<dbReference type="SUPFAM" id="SSF53098">
    <property type="entry name" value="Ribonuclease H-like"/>
    <property type="match status" value="1"/>
</dbReference>
<evidence type="ECO:0000313" key="3">
    <source>
        <dbReference type="Proteomes" id="UP001238603"/>
    </source>
</evidence>
<organism evidence="2 3">
    <name type="scientific">Roseateles subflavus</name>
    <dbReference type="NCBI Taxonomy" id="3053353"/>
    <lineage>
        <taxon>Bacteria</taxon>
        <taxon>Pseudomonadati</taxon>
        <taxon>Pseudomonadota</taxon>
        <taxon>Betaproteobacteria</taxon>
        <taxon>Burkholderiales</taxon>
        <taxon>Sphaerotilaceae</taxon>
        <taxon>Roseateles</taxon>
    </lineage>
</organism>
<dbReference type="Gene3D" id="3.30.420.10">
    <property type="entry name" value="Ribonuclease H-like superfamily/Ribonuclease H"/>
    <property type="match status" value="1"/>
</dbReference>
<sequence>MSTYSLTVGLIVRHGDRTWRLERQLQDGLLVFIDQITGTPHTLTPSALQRSILAKKYVVVHGDQISASSAPNSAVPLIKTLDDFAPHDAKEVQRRYRYVIHMKRMGLSRGMYGRIQDAVSDLKGLIPKGSADAEQMLDPRVPSAWTVMQWMKRWEESGGNIVSLLRRHSMRVTPKRLDSNVLRIARDKVRTFYCTQARPTAAATHVQIDAALAREAAKNGTPVMSISASTLRRLIDEVPPYERDVSRFGRAYARNEWRYSLKGIDARRPMQRYEIDHTVLDIVVISDISGMPLGRPTITVLIDAFSGYVAGFFISFWGTGLASSLAALKVAISPKDEYCQGQNLEQKWLPYGIPSLMVVDNGLEFHSPQFLAIAQHLNTDLRFCAVRQPWLKPFVERALGALCAYLPSQGRVEKRLDNYLPANPDKSAAITFSALCSGLQKAFVDIHPFEPNERKLWLPFDRFSEGMEKQLPPNLPTSTSELDIIVAVSKSLTVGNEGVVMNYLRFNSIELQQIRRHVGLTFKANIKFNPEDLNMIHVQDPRSNGWLPVPSCQPEYTADLSLVQHKAIRAQLKGDLTRRQIPEYLMRTKAELADTWNSQAVIGKRLKGNQLRAMAGLTSSHVLLPNRQCDTAPLERRPAESVPLLTDDELVPLSTSIPDFEAFAML</sequence>
<dbReference type="RefSeq" id="WP_285984654.1">
    <property type="nucleotide sequence ID" value="NZ_JASVDS010000010.1"/>
</dbReference>
<evidence type="ECO:0000259" key="1">
    <source>
        <dbReference type="PROSITE" id="PS50994"/>
    </source>
</evidence>
<proteinExistence type="predicted"/>
<keyword evidence="3" id="KW-1185">Reference proteome</keyword>
<dbReference type="InterPro" id="IPR036397">
    <property type="entry name" value="RNaseH_sf"/>
</dbReference>